<feature type="compositionally biased region" description="Low complexity" evidence="1">
    <location>
        <begin position="257"/>
        <end position="274"/>
    </location>
</feature>
<evidence type="ECO:0000313" key="3">
    <source>
        <dbReference type="Proteomes" id="UP001151760"/>
    </source>
</evidence>
<reference evidence="2" key="1">
    <citation type="journal article" date="2022" name="Int. J. Mol. Sci.">
        <title>Draft Genome of Tanacetum Coccineum: Genomic Comparison of Closely Related Tanacetum-Family Plants.</title>
        <authorList>
            <person name="Yamashiro T."/>
            <person name="Shiraishi A."/>
            <person name="Nakayama K."/>
            <person name="Satake H."/>
        </authorList>
    </citation>
    <scope>NUCLEOTIDE SEQUENCE</scope>
</reference>
<evidence type="ECO:0000256" key="1">
    <source>
        <dbReference type="SAM" id="MobiDB-lite"/>
    </source>
</evidence>
<evidence type="ECO:0000313" key="2">
    <source>
        <dbReference type="EMBL" id="GJS81524.1"/>
    </source>
</evidence>
<accession>A0ABQ4YUN2</accession>
<reference evidence="2" key="2">
    <citation type="submission" date="2022-01" db="EMBL/GenBank/DDBJ databases">
        <authorList>
            <person name="Yamashiro T."/>
            <person name="Shiraishi A."/>
            <person name="Satake H."/>
            <person name="Nakayama K."/>
        </authorList>
    </citation>
    <scope>NUCLEOTIDE SEQUENCE</scope>
</reference>
<evidence type="ECO:0008006" key="4">
    <source>
        <dbReference type="Google" id="ProtNLM"/>
    </source>
</evidence>
<feature type="compositionally biased region" description="Polar residues" evidence="1">
    <location>
        <begin position="279"/>
        <end position="290"/>
    </location>
</feature>
<protein>
    <recommendedName>
        <fullName evidence="4">Synaptobrevin, longin-like domain protein</fullName>
    </recommendedName>
</protein>
<comment type="caution">
    <text evidence="2">The sequence shown here is derived from an EMBL/GenBank/DDBJ whole genome shotgun (WGS) entry which is preliminary data.</text>
</comment>
<feature type="region of interest" description="Disordered" evidence="1">
    <location>
        <begin position="230"/>
        <end position="312"/>
    </location>
</feature>
<gene>
    <name evidence="2" type="ORF">Tco_0748065</name>
</gene>
<sequence length="647" mass="73989">MEVRNSSHQIVDFLAGSHIRYALTANPTIYVSLIEQFWQTVTVDTVNDGEQQLTVTVDGQTIAITEASVRRHLQLADADGISSLPNTEIFDQLTLMGYVSNDDKLTFQKGKFSPQWRFLIHTILHCLSPKKTSWEQFSSNIATAIICLATNRTFKFSKLIFDGMVKNVDSKTKFLMYPRFIQIILNKKKRLLNQHNRTYVAPSLTQKLFSNMKRGFSGVHIPLFDTMLIHDQPGQGEGPTLTVESQHTPIASPPTSQPTTSQPMSSQEQPSQVPITEPITDSFTTSHPTQTPSPMPNEPPLGEGNTSQSGEGSMQFLELTELCTKLSDKVTRLEDVLKQTKKIYGKALTKLAKKVKHLEAKLKSTTERRKARMVISDDEEDLVSEDTSKQGRMTKTEYEGFTLQQFTPTKVTQDASREKIKTYTRRRSTDSSRDSTAGGLFSTAEEVQGKEHISTNKKEMARATTREEHERIDFEKALELQKQLDEREETDNIDWNTVAEQVQERQLDTIKRYQTLKKKLILVAQARKNMMIYLKNMVGYKMGYFKGMSYNEIRTIFEKEYKKIQTLFKKDTKVEKTKTKRIAEETLLQESFKKLRTAEASRSEPIQEQPTGEPKELSEEELKKMIEIVLVEEIKAEALQVKYHIID</sequence>
<organism evidence="2 3">
    <name type="scientific">Tanacetum coccineum</name>
    <dbReference type="NCBI Taxonomy" id="301880"/>
    <lineage>
        <taxon>Eukaryota</taxon>
        <taxon>Viridiplantae</taxon>
        <taxon>Streptophyta</taxon>
        <taxon>Embryophyta</taxon>
        <taxon>Tracheophyta</taxon>
        <taxon>Spermatophyta</taxon>
        <taxon>Magnoliopsida</taxon>
        <taxon>eudicotyledons</taxon>
        <taxon>Gunneridae</taxon>
        <taxon>Pentapetalae</taxon>
        <taxon>asterids</taxon>
        <taxon>campanulids</taxon>
        <taxon>Asterales</taxon>
        <taxon>Asteraceae</taxon>
        <taxon>Asteroideae</taxon>
        <taxon>Anthemideae</taxon>
        <taxon>Anthemidinae</taxon>
        <taxon>Tanacetum</taxon>
    </lineage>
</organism>
<feature type="region of interest" description="Disordered" evidence="1">
    <location>
        <begin position="596"/>
        <end position="618"/>
    </location>
</feature>
<dbReference type="Proteomes" id="UP001151760">
    <property type="component" value="Unassembled WGS sequence"/>
</dbReference>
<feature type="region of interest" description="Disordered" evidence="1">
    <location>
        <begin position="371"/>
        <end position="390"/>
    </location>
</feature>
<name>A0ABQ4YUN2_9ASTR</name>
<proteinExistence type="predicted"/>
<keyword evidence="3" id="KW-1185">Reference proteome</keyword>
<dbReference type="EMBL" id="BQNB010010754">
    <property type="protein sequence ID" value="GJS81524.1"/>
    <property type="molecule type" value="Genomic_DNA"/>
</dbReference>